<feature type="region of interest" description="Disordered" evidence="1">
    <location>
        <begin position="23"/>
        <end position="102"/>
    </location>
</feature>
<feature type="signal peptide" evidence="2">
    <location>
        <begin position="1"/>
        <end position="23"/>
    </location>
</feature>
<sequence>MKKTLGLSCAAALLFAMPLSSYAQSSNTNMNSNSASQYAPGQKMQNDTTGPTTSPGASGYAPGQKMQNDITGSVRGQGASSYSPGQQKKLPTDAPNGATLRK</sequence>
<evidence type="ECO:0008006" key="4">
    <source>
        <dbReference type="Google" id="ProtNLM"/>
    </source>
</evidence>
<protein>
    <recommendedName>
        <fullName evidence="4">Adenylate cyclase</fullName>
    </recommendedName>
</protein>
<dbReference type="RefSeq" id="WP_099508526.1">
    <property type="nucleotide sequence ID" value="NZ_CP016616.1"/>
</dbReference>
<evidence type="ECO:0000256" key="1">
    <source>
        <dbReference type="SAM" id="MobiDB-lite"/>
    </source>
</evidence>
<reference evidence="3" key="1">
    <citation type="submission" date="2016-07" db="EMBL/GenBank/DDBJ databases">
        <title>Microvirga ossetica sp. nov. a new species of rhizobia isolated from root nodules of the legume species Vicia alpestris Steven originated from North Ossetia region in the Caucasus.</title>
        <authorList>
            <person name="Safronova V.I."/>
            <person name="Kuznetsova I.G."/>
            <person name="Sazanova A.L."/>
            <person name="Belimov A."/>
            <person name="Andronov E."/>
            <person name="Osledkin Y.S."/>
            <person name="Onishchuk O.P."/>
            <person name="Kurchak O.N."/>
            <person name="Shaposhnikov A.I."/>
            <person name="Willems A."/>
            <person name="Tikhonovich I.A."/>
        </authorList>
    </citation>
    <scope>NUCLEOTIDE SEQUENCE [LARGE SCALE GENOMIC DNA]</scope>
    <source>
        <strain evidence="3">V5/3M</strain>
    </source>
</reference>
<dbReference type="EMBL" id="CP016616">
    <property type="protein sequence ID" value="ANY77542.1"/>
    <property type="molecule type" value="Genomic_DNA"/>
</dbReference>
<proteinExistence type="predicted"/>
<gene>
    <name evidence="3" type="ORF">BB934_04290</name>
</gene>
<evidence type="ECO:0000256" key="2">
    <source>
        <dbReference type="SAM" id="SignalP"/>
    </source>
</evidence>
<evidence type="ECO:0000313" key="3">
    <source>
        <dbReference type="EMBL" id="ANY77542.1"/>
    </source>
</evidence>
<feature type="chain" id="PRO_5008535974" description="Adenylate cyclase" evidence="2">
    <location>
        <begin position="24"/>
        <end position="102"/>
    </location>
</feature>
<feature type="compositionally biased region" description="Low complexity" evidence="1">
    <location>
        <begin position="48"/>
        <end position="59"/>
    </location>
</feature>
<keyword evidence="2" id="KW-0732">Signal</keyword>
<organism evidence="3">
    <name type="scientific">Microvirga ossetica</name>
    <dbReference type="NCBI Taxonomy" id="1882682"/>
    <lineage>
        <taxon>Bacteria</taxon>
        <taxon>Pseudomonadati</taxon>
        <taxon>Pseudomonadota</taxon>
        <taxon>Alphaproteobacteria</taxon>
        <taxon>Hyphomicrobiales</taxon>
        <taxon>Methylobacteriaceae</taxon>
        <taxon>Microvirga</taxon>
    </lineage>
</organism>
<name>A0A1B2ECE1_9HYPH</name>
<accession>A0A1B2ECE1</accession>
<dbReference type="AlphaFoldDB" id="A0A1B2ECE1"/>
<feature type="compositionally biased region" description="Low complexity" evidence="1">
    <location>
        <begin position="25"/>
        <end position="36"/>
    </location>
</feature>
<dbReference type="OrthoDB" id="9973940at2"/>
<feature type="compositionally biased region" description="Polar residues" evidence="1">
    <location>
        <begin position="37"/>
        <end position="47"/>
    </location>
</feature>
<dbReference type="KEGG" id="moc:BB934_04290"/>